<organism evidence="1 2">
    <name type="scientific">Brevibacillus brevis</name>
    <name type="common">Bacillus brevis</name>
    <dbReference type="NCBI Taxonomy" id="1393"/>
    <lineage>
        <taxon>Bacteria</taxon>
        <taxon>Bacillati</taxon>
        <taxon>Bacillota</taxon>
        <taxon>Bacilli</taxon>
        <taxon>Bacillales</taxon>
        <taxon>Paenibacillaceae</taxon>
        <taxon>Brevibacillus</taxon>
    </lineage>
</organism>
<evidence type="ECO:0000313" key="1">
    <source>
        <dbReference type="EMBL" id="WNC15548.1"/>
    </source>
</evidence>
<proteinExistence type="predicted"/>
<sequence length="220" mass="24696">MRNSRGIVLAGCLVVVLAGFVGWYTEAAETPVPFLTQTSLDRVSFQDQWDRFRQQAGISEDARVEEFHLIHDQRQQAVSLRLRILDEVDGQFYRYLSKACYDCPVKGESGKAVWKKRRLDIAEAGETKRLAKATSFFQALDAGMQSAEISRSDFPYYLIASDGTYETVALPGTYYQVKRSKVKRMPSSNREDAAGFSIKIRGSGTPGPFPSSDEDVLLLF</sequence>
<reference evidence="1 2" key="1">
    <citation type="submission" date="2023-09" db="EMBL/GenBank/DDBJ databases">
        <title>Complete Genome and Methylome dissection of Bacillus brevis NEB573 original source of BbsI restriction endonuclease.</title>
        <authorList>
            <person name="Fomenkov A."/>
            <person name="Roberts R.D."/>
        </authorList>
    </citation>
    <scope>NUCLEOTIDE SEQUENCE [LARGE SCALE GENOMIC DNA]</scope>
    <source>
        <strain evidence="1 2">NEB573</strain>
    </source>
</reference>
<evidence type="ECO:0000313" key="2">
    <source>
        <dbReference type="Proteomes" id="UP001256827"/>
    </source>
</evidence>
<dbReference type="EMBL" id="CP134050">
    <property type="protein sequence ID" value="WNC15548.1"/>
    <property type="molecule type" value="Genomic_DNA"/>
</dbReference>
<dbReference type="RefSeq" id="WP_310769410.1">
    <property type="nucleotide sequence ID" value="NZ_CP134050.1"/>
</dbReference>
<accession>A0ABY9T619</accession>
<name>A0ABY9T619_BREBE</name>
<dbReference type="Proteomes" id="UP001256827">
    <property type="component" value="Chromosome"/>
</dbReference>
<gene>
    <name evidence="1" type="ORF">RGB73_04185</name>
</gene>
<protein>
    <submittedName>
        <fullName evidence="1">Uncharacterized protein</fullName>
    </submittedName>
</protein>
<keyword evidence="2" id="KW-1185">Reference proteome</keyword>